<dbReference type="EMBL" id="JBHUJC010000011">
    <property type="protein sequence ID" value="MFD2275576.1"/>
    <property type="molecule type" value="Genomic_DNA"/>
</dbReference>
<dbReference type="PROSITE" id="PS51898">
    <property type="entry name" value="TYR_RECOMBINASE"/>
    <property type="match status" value="1"/>
</dbReference>
<feature type="domain" description="Tyr recombinase" evidence="2">
    <location>
        <begin position="186"/>
        <end position="377"/>
    </location>
</feature>
<evidence type="ECO:0000313" key="4">
    <source>
        <dbReference type="Proteomes" id="UP001597297"/>
    </source>
</evidence>
<accession>A0ABW5DZQ9</accession>
<dbReference type="RefSeq" id="WP_377094714.1">
    <property type="nucleotide sequence ID" value="NZ_JBHSJM010000001.1"/>
</dbReference>
<proteinExistence type="predicted"/>
<dbReference type="InterPro" id="IPR013762">
    <property type="entry name" value="Integrase-like_cat_sf"/>
</dbReference>
<evidence type="ECO:0000259" key="2">
    <source>
        <dbReference type="PROSITE" id="PS51898"/>
    </source>
</evidence>
<name>A0ABW5DZQ9_9BACT</name>
<keyword evidence="4" id="KW-1185">Reference proteome</keyword>
<organism evidence="3 4">
    <name type="scientific">Rubritalea spongiae</name>
    <dbReference type="NCBI Taxonomy" id="430797"/>
    <lineage>
        <taxon>Bacteria</taxon>
        <taxon>Pseudomonadati</taxon>
        <taxon>Verrucomicrobiota</taxon>
        <taxon>Verrucomicrobiia</taxon>
        <taxon>Verrucomicrobiales</taxon>
        <taxon>Rubritaleaceae</taxon>
        <taxon>Rubritalea</taxon>
    </lineage>
</organism>
<reference evidence="4" key="1">
    <citation type="journal article" date="2019" name="Int. J. Syst. Evol. Microbiol.">
        <title>The Global Catalogue of Microorganisms (GCM) 10K type strain sequencing project: providing services to taxonomists for standard genome sequencing and annotation.</title>
        <authorList>
            <consortium name="The Broad Institute Genomics Platform"/>
            <consortium name="The Broad Institute Genome Sequencing Center for Infectious Disease"/>
            <person name="Wu L."/>
            <person name="Ma J."/>
        </authorList>
    </citation>
    <scope>NUCLEOTIDE SEQUENCE [LARGE SCALE GENOMIC DNA]</scope>
    <source>
        <strain evidence="4">JCM 16545</strain>
    </source>
</reference>
<dbReference type="InterPro" id="IPR002104">
    <property type="entry name" value="Integrase_catalytic"/>
</dbReference>
<gene>
    <name evidence="3" type="primary">xerC</name>
    <name evidence="3" type="ORF">ACFSQZ_03755</name>
</gene>
<comment type="caution">
    <text evidence="3">The sequence shown here is derived from an EMBL/GenBank/DDBJ whole genome shotgun (WGS) entry which is preliminary data.</text>
</comment>
<dbReference type="Gene3D" id="1.10.443.10">
    <property type="entry name" value="Intergrase catalytic core"/>
    <property type="match status" value="1"/>
</dbReference>
<evidence type="ECO:0000313" key="3">
    <source>
        <dbReference type="EMBL" id="MFD2275576.1"/>
    </source>
</evidence>
<keyword evidence="1" id="KW-0233">DNA recombination</keyword>
<dbReference type="Proteomes" id="UP001597297">
    <property type="component" value="Unassembled WGS sequence"/>
</dbReference>
<dbReference type="SUPFAM" id="SSF56349">
    <property type="entry name" value="DNA breaking-rejoining enzymes"/>
    <property type="match status" value="1"/>
</dbReference>
<dbReference type="Pfam" id="PF00589">
    <property type="entry name" value="Phage_integrase"/>
    <property type="match status" value="1"/>
</dbReference>
<protein>
    <submittedName>
        <fullName evidence="3">Tyrosine recombinase XerC</fullName>
    </submittedName>
</protein>
<sequence>MAAKKETGVKGLDFHGASYRYRRMWEGKQRSVRLKTDDLKKAKNRINKLNGFLETYDWDEAVAKTLGERIKKRGTKTTIEEFIRLYEEFNLPSKNPSPVKQSTAESYFHRLKQVASYAEIEHIEDFEGKSFYDICKVGEAANATLNNRMRAVRSLFRDDVLKFLAGKGIQMTTPFADDKLLKEEIKPYKPFSIEKQKEIGKGCEKLPSSQAMIVKMALGIGLRRAEIEHAQVSWLRNVDEEYWCDVSPVGGWTPKNGKGRSIPIPPELAKKLFELREASSDYTPDTQWLIPCERGGNTQSRLFSDMTSVIKWLEEQGVGKDSHDNKLIHMLRKQFGSEVLRVEGIHVASKYLGHKSIITTERHYVDLIDKPVVDVFGDSEN</sequence>
<dbReference type="InterPro" id="IPR011010">
    <property type="entry name" value="DNA_brk_join_enz"/>
</dbReference>
<evidence type="ECO:0000256" key="1">
    <source>
        <dbReference type="ARBA" id="ARBA00023172"/>
    </source>
</evidence>